<dbReference type="RefSeq" id="WP_273842726.1">
    <property type="nucleotide sequence ID" value="NZ_JAQQWT010000005.1"/>
</dbReference>
<gene>
    <name evidence="1" type="ORF">ACFFH4_20100</name>
</gene>
<dbReference type="Proteomes" id="UP001589833">
    <property type="component" value="Unassembled WGS sequence"/>
</dbReference>
<evidence type="ECO:0000313" key="2">
    <source>
        <dbReference type="Proteomes" id="UP001589833"/>
    </source>
</evidence>
<name>A0ABV6NKF0_9BACI</name>
<protein>
    <submittedName>
        <fullName evidence="1">Uncharacterized protein</fullName>
    </submittedName>
</protein>
<proteinExistence type="predicted"/>
<organism evidence="1 2">
    <name type="scientific">Halalkalibacter alkalisediminis</name>
    <dbReference type="NCBI Taxonomy" id="935616"/>
    <lineage>
        <taxon>Bacteria</taxon>
        <taxon>Bacillati</taxon>
        <taxon>Bacillota</taxon>
        <taxon>Bacilli</taxon>
        <taxon>Bacillales</taxon>
        <taxon>Bacillaceae</taxon>
        <taxon>Halalkalibacter</taxon>
    </lineage>
</organism>
<evidence type="ECO:0000313" key="1">
    <source>
        <dbReference type="EMBL" id="MFC0561252.1"/>
    </source>
</evidence>
<dbReference type="EMBL" id="JBHLTR010000054">
    <property type="protein sequence ID" value="MFC0561252.1"/>
    <property type="molecule type" value="Genomic_DNA"/>
</dbReference>
<keyword evidence="2" id="KW-1185">Reference proteome</keyword>
<accession>A0ABV6NKF0</accession>
<reference evidence="1 2" key="1">
    <citation type="submission" date="2024-09" db="EMBL/GenBank/DDBJ databases">
        <authorList>
            <person name="Sun Q."/>
            <person name="Mori K."/>
        </authorList>
    </citation>
    <scope>NUCLEOTIDE SEQUENCE [LARGE SCALE GENOMIC DNA]</scope>
    <source>
        <strain evidence="1 2">NCAIM B.02301</strain>
    </source>
</reference>
<sequence length="302" mass="35907">MGYPVLIEADSSYRALLQEKFNQKLVMSTNLLLGNKSYRLVGTVNKTWFGKVRDYNTLNCMIVDENLEVVKDEQLSKRIYFAFSTLSMIYLARVHISNSRLEDPFFFNPVIHKYEEIIARVRPILKVFYKKPKEYYEERFSSFYDFLVAAHQINIEADTLSRELFPLLEEIEAQKPMEVEEIEEIREIANRFFQLTNQRTLLVLRNEEVFHVMKWILDRSNIEKDIDLKDFSAEIKLMYQIIKGSKGAIQDTRVSSALQSQLKKTDEIIAHFQFYENRGTYVEDISSKQFEKHWTFRKEVRT</sequence>
<comment type="caution">
    <text evidence="1">The sequence shown here is derived from an EMBL/GenBank/DDBJ whole genome shotgun (WGS) entry which is preliminary data.</text>
</comment>